<keyword evidence="2" id="KW-1185">Reference proteome</keyword>
<name>A0ACC2ZZH9_9EURO</name>
<comment type="caution">
    <text evidence="1">The sequence shown here is derived from an EMBL/GenBank/DDBJ whole genome shotgun (WGS) entry which is preliminary data.</text>
</comment>
<gene>
    <name evidence="1" type="ORF">H2198_007597</name>
</gene>
<sequence>MTLTSFDDSLLDDGKYRTGGIGQWVAGFPKQYKLLIFDGVKGLNQCLPFNQGVRSDHRFSPQKVRKCSNPEANCPARTSVLSCRKFYSMDPGQIFNGVLLCSACYMYRHKYHKHRPQSVIDKQIRRYQDEDGVCYWCFRQFPPSGYDRKLLVPQLDKFLCQVCYNFWKDNDKAMPPIPGVNVAVDHTFACENASCTRTDRSLAFKWFFDTDNVHTTLTCETCHYDILSRSSRSVYAARNSRRSVQNIIANPVGRDGFLVYCRINFGFEFPAASNERIQTPHNIRNGIQTINYDVRDEWFQESALPRYKLTKENDWAVPAEEEEEGERDLNFGVGYVSDSDGDDRDAKDIARQQVVFTSAASVSTQAVMPLSPSPAVDLPSRPKRKAASLALGAYAVEHLSNDEDEDDYGSTCESGSRPSRKRRC</sequence>
<accession>A0ACC2ZZH9</accession>
<evidence type="ECO:0000313" key="1">
    <source>
        <dbReference type="EMBL" id="KAJ9653186.1"/>
    </source>
</evidence>
<dbReference type="Proteomes" id="UP001172386">
    <property type="component" value="Unassembled WGS sequence"/>
</dbReference>
<proteinExistence type="predicted"/>
<dbReference type="EMBL" id="JAPDRQ010000163">
    <property type="protein sequence ID" value="KAJ9653186.1"/>
    <property type="molecule type" value="Genomic_DNA"/>
</dbReference>
<organism evidence="1 2">
    <name type="scientific">Neophaeococcomyces mojaviensis</name>
    <dbReference type="NCBI Taxonomy" id="3383035"/>
    <lineage>
        <taxon>Eukaryota</taxon>
        <taxon>Fungi</taxon>
        <taxon>Dikarya</taxon>
        <taxon>Ascomycota</taxon>
        <taxon>Pezizomycotina</taxon>
        <taxon>Eurotiomycetes</taxon>
        <taxon>Chaetothyriomycetidae</taxon>
        <taxon>Chaetothyriales</taxon>
        <taxon>Chaetothyriales incertae sedis</taxon>
        <taxon>Neophaeococcomyces</taxon>
    </lineage>
</organism>
<evidence type="ECO:0000313" key="2">
    <source>
        <dbReference type="Proteomes" id="UP001172386"/>
    </source>
</evidence>
<protein>
    <submittedName>
        <fullName evidence="1">Uncharacterized protein</fullName>
    </submittedName>
</protein>
<reference evidence="1" key="1">
    <citation type="submission" date="2022-10" db="EMBL/GenBank/DDBJ databases">
        <title>Culturing micro-colonial fungi from biological soil crusts in the Mojave desert and describing Neophaeococcomyces mojavensis, and introducing the new genera and species Taxawa tesnikishii.</title>
        <authorList>
            <person name="Kurbessoian T."/>
            <person name="Stajich J.E."/>
        </authorList>
    </citation>
    <scope>NUCLEOTIDE SEQUENCE</scope>
    <source>
        <strain evidence="1">JES_112</strain>
    </source>
</reference>